<proteinExistence type="predicted"/>
<feature type="chain" id="PRO_5015154553" evidence="1">
    <location>
        <begin position="20"/>
        <end position="314"/>
    </location>
</feature>
<organism evidence="3 4">
    <name type="scientific">Chlorella sorokiniana</name>
    <name type="common">Freshwater green alga</name>
    <dbReference type="NCBI Taxonomy" id="3076"/>
    <lineage>
        <taxon>Eukaryota</taxon>
        <taxon>Viridiplantae</taxon>
        <taxon>Chlorophyta</taxon>
        <taxon>core chlorophytes</taxon>
        <taxon>Trebouxiophyceae</taxon>
        <taxon>Chlorellales</taxon>
        <taxon>Chlorellaceae</taxon>
        <taxon>Chlorella clade</taxon>
        <taxon>Chlorella</taxon>
    </lineage>
</organism>
<dbReference type="Pfam" id="PF01522">
    <property type="entry name" value="Polysacc_deac_1"/>
    <property type="match status" value="1"/>
</dbReference>
<name>A0A2P6U303_CHLSO</name>
<dbReference type="InterPro" id="IPR052740">
    <property type="entry name" value="CE4"/>
</dbReference>
<protein>
    <submittedName>
        <fullName evidence="3">Polysaccharide deacetylase</fullName>
    </submittedName>
</protein>
<dbReference type="PANTHER" id="PTHR45985">
    <property type="match status" value="1"/>
</dbReference>
<keyword evidence="1" id="KW-0732">Signal</keyword>
<dbReference type="PANTHER" id="PTHR45985:SF3">
    <property type="entry name" value="CHITIN DEACETYLASE-LIKE 4"/>
    <property type="match status" value="1"/>
</dbReference>
<dbReference type="InterPro" id="IPR011330">
    <property type="entry name" value="Glyco_hydro/deAcase_b/a-brl"/>
</dbReference>
<dbReference type="GO" id="GO:0005975">
    <property type="term" value="P:carbohydrate metabolic process"/>
    <property type="evidence" value="ECO:0007669"/>
    <property type="project" value="InterPro"/>
</dbReference>
<accession>A0A2P6U303</accession>
<comment type="caution">
    <text evidence="3">The sequence shown here is derived from an EMBL/GenBank/DDBJ whole genome shotgun (WGS) entry which is preliminary data.</text>
</comment>
<evidence type="ECO:0000313" key="3">
    <source>
        <dbReference type="EMBL" id="PRW60692.1"/>
    </source>
</evidence>
<evidence type="ECO:0000259" key="2">
    <source>
        <dbReference type="Pfam" id="PF01522"/>
    </source>
</evidence>
<dbReference type="SUPFAM" id="SSF88713">
    <property type="entry name" value="Glycoside hydrolase/deacetylase"/>
    <property type="match status" value="1"/>
</dbReference>
<sequence length="314" mass="34784">MAPSRVLAAALCCLAIVHGAVEAAVQIPATNSSETPSFVLLSHDDALLDSSWKIMWENILQASDARNPNGCRIPVTWFVGKQGRDAGSCAAVQNAYSKGHEIATHTLSHSDNWINFTLDQYLADIEGVRTWLNGSCGIPHDVMTGFRAPDFAASDLMGDALAKLGFQYDSSVQEIDYTQRPGRLDDPNFQLKKCKKDVCLSWEGLPFWEVPIYCLPPCTGRRTNPVDMGGMTAVQRLQADFDRKRGLGVPTLIMAHEPYLREPGNATNVVTFLKWATEQPNTWFLTYQQLIAYYSAPEGTSIRDVMDEFPCDES</sequence>
<gene>
    <name evidence="3" type="ORF">C2E21_0945</name>
</gene>
<dbReference type="AlphaFoldDB" id="A0A2P6U303"/>
<feature type="domain" description="NodB homology" evidence="2">
    <location>
        <begin position="72"/>
        <end position="168"/>
    </location>
</feature>
<reference evidence="3 4" key="1">
    <citation type="journal article" date="2018" name="Plant J.">
        <title>Genome sequences of Chlorella sorokiniana UTEX 1602 and Micractinium conductrix SAG 241.80: implications to maltose excretion by a green alga.</title>
        <authorList>
            <person name="Arriola M.B."/>
            <person name="Velmurugan N."/>
            <person name="Zhang Y."/>
            <person name="Plunkett M.H."/>
            <person name="Hondzo H."/>
            <person name="Barney B.M."/>
        </authorList>
    </citation>
    <scope>NUCLEOTIDE SEQUENCE [LARGE SCALE GENOMIC DNA]</scope>
    <source>
        <strain evidence="4">UTEX 1602</strain>
    </source>
</reference>
<dbReference type="SMR" id="A0A2P6U303"/>
<dbReference type="Proteomes" id="UP000239899">
    <property type="component" value="Unassembled WGS sequence"/>
</dbReference>
<evidence type="ECO:0000256" key="1">
    <source>
        <dbReference type="SAM" id="SignalP"/>
    </source>
</evidence>
<dbReference type="EMBL" id="LHPG02000002">
    <property type="protein sequence ID" value="PRW60692.1"/>
    <property type="molecule type" value="Genomic_DNA"/>
</dbReference>
<dbReference type="Gene3D" id="3.20.20.370">
    <property type="entry name" value="Glycoside hydrolase/deacetylase"/>
    <property type="match status" value="1"/>
</dbReference>
<dbReference type="InterPro" id="IPR002509">
    <property type="entry name" value="NODB_dom"/>
</dbReference>
<dbReference type="OrthoDB" id="504708at2759"/>
<keyword evidence="4" id="KW-1185">Reference proteome</keyword>
<feature type="signal peptide" evidence="1">
    <location>
        <begin position="1"/>
        <end position="19"/>
    </location>
</feature>
<evidence type="ECO:0000313" key="4">
    <source>
        <dbReference type="Proteomes" id="UP000239899"/>
    </source>
</evidence>
<dbReference type="GO" id="GO:0016810">
    <property type="term" value="F:hydrolase activity, acting on carbon-nitrogen (but not peptide) bonds"/>
    <property type="evidence" value="ECO:0007669"/>
    <property type="project" value="InterPro"/>
</dbReference>